<organism evidence="1 2">
    <name type="scientific">Xylophilus rhododendri</name>
    <dbReference type="NCBI Taxonomy" id="2697032"/>
    <lineage>
        <taxon>Bacteria</taxon>
        <taxon>Pseudomonadati</taxon>
        <taxon>Pseudomonadota</taxon>
        <taxon>Betaproteobacteria</taxon>
        <taxon>Burkholderiales</taxon>
        <taxon>Xylophilus</taxon>
    </lineage>
</organism>
<reference evidence="1 2" key="1">
    <citation type="submission" date="2020-01" db="EMBL/GenBank/DDBJ databases">
        <title>Genome sequencing of strain KACC 21265.</title>
        <authorList>
            <person name="Heo J."/>
            <person name="Kim S.-J."/>
            <person name="Kim J.-S."/>
            <person name="Hong S.-B."/>
            <person name="Kwon S.-W."/>
        </authorList>
    </citation>
    <scope>NUCLEOTIDE SEQUENCE [LARGE SCALE GENOMIC DNA]</scope>
    <source>
        <strain evidence="1 2">KACC 21265</strain>
    </source>
</reference>
<proteinExistence type="predicted"/>
<accession>A0A857IZ44</accession>
<gene>
    <name evidence="1" type="ORF">GT347_00275</name>
</gene>
<dbReference type="AlphaFoldDB" id="A0A857IZ44"/>
<evidence type="ECO:0000313" key="1">
    <source>
        <dbReference type="EMBL" id="QHI96567.1"/>
    </source>
</evidence>
<evidence type="ECO:0000313" key="2">
    <source>
        <dbReference type="Proteomes" id="UP000464787"/>
    </source>
</evidence>
<dbReference type="RefSeq" id="WP_160550085.1">
    <property type="nucleotide sequence ID" value="NZ_CP047650.1"/>
</dbReference>
<keyword evidence="2" id="KW-1185">Reference proteome</keyword>
<sequence>MPKTLFAEPARSMQNSRTLRERIAALEADNIRLRAAVIERDSALAFARQDNEDLKNAAPGLPRRAELARKVETLAERVQSLMRERPPQARTAIRA</sequence>
<dbReference type="EMBL" id="CP047650">
    <property type="protein sequence ID" value="QHI96567.1"/>
    <property type="molecule type" value="Genomic_DNA"/>
</dbReference>
<protein>
    <submittedName>
        <fullName evidence="1">Uncharacterized protein</fullName>
    </submittedName>
</protein>
<dbReference type="KEGG" id="xyk:GT347_00275"/>
<name>A0A857IZ44_9BURK</name>
<dbReference type="Proteomes" id="UP000464787">
    <property type="component" value="Chromosome"/>
</dbReference>